<dbReference type="Pfam" id="PF04657">
    <property type="entry name" value="DMT_YdcZ"/>
    <property type="match status" value="2"/>
</dbReference>
<comment type="caution">
    <text evidence="3">The sequence shown here is derived from an EMBL/GenBank/DDBJ whole genome shotgun (WGS) entry which is preliminary data.</text>
</comment>
<feature type="transmembrane region" description="Helical" evidence="2">
    <location>
        <begin position="170"/>
        <end position="189"/>
    </location>
</feature>
<evidence type="ECO:0000313" key="3">
    <source>
        <dbReference type="EMBL" id="KAA0979008.1"/>
    </source>
</evidence>
<feature type="transmembrane region" description="Helical" evidence="2">
    <location>
        <begin position="293"/>
        <end position="314"/>
    </location>
</feature>
<feature type="transmembrane region" description="Helical" evidence="2">
    <location>
        <begin position="209"/>
        <end position="229"/>
    </location>
</feature>
<keyword evidence="2" id="KW-1133">Transmembrane helix</keyword>
<dbReference type="AlphaFoldDB" id="A0A5B0EJX5"/>
<name>A0A5B0EJX5_9MICC</name>
<evidence type="ECO:0000256" key="1">
    <source>
        <dbReference type="SAM" id="MobiDB-lite"/>
    </source>
</evidence>
<feature type="transmembrane region" description="Helical" evidence="2">
    <location>
        <begin position="144"/>
        <end position="164"/>
    </location>
</feature>
<dbReference type="RefSeq" id="WP_007271915.1">
    <property type="nucleotide sequence ID" value="NZ_VOBL01000003.1"/>
</dbReference>
<dbReference type="GO" id="GO:0005886">
    <property type="term" value="C:plasma membrane"/>
    <property type="evidence" value="ECO:0007669"/>
    <property type="project" value="TreeGrafter"/>
</dbReference>
<dbReference type="OrthoDB" id="6463253at2"/>
<dbReference type="EMBL" id="VOBL01000003">
    <property type="protein sequence ID" value="KAA0979008.1"/>
    <property type="molecule type" value="Genomic_DNA"/>
</dbReference>
<accession>A0A5B0EJX5</accession>
<evidence type="ECO:0000313" key="4">
    <source>
        <dbReference type="Proteomes" id="UP000323856"/>
    </source>
</evidence>
<protein>
    <submittedName>
        <fullName evidence="3">DMT family transporter</fullName>
    </submittedName>
</protein>
<sequence length="348" mass="35435">MITRFSPRTVVVVGVLLAVLAGHAMPLQARINGEMGIRLQDAVAAALVSMVVALTVILAATVGTRGGRRGLSRLGTETRSGSIGWWNYLAGIMGAVFVVVMAATAPIVGLAIYTVVVVAGQTVSGLMVDRLGLGPGGRRKITTARGLGVVLAIAGVLVAVSPRLSGLEDPVALVVPILAVFASGVIMSIQHGFNGTLAARAGSPLPGTLVNYILGAIVLLAVWLVKLALDGHLPVLPREPWLYAAGALGTGNLILSAILTRHIGILVTGLGMIAGQLIGALALDMLFPAEGTAIYVQTVVGIVIVLAAMFLAAVGPRRPRVRPGAGGEQGKKTETESVATTVGGMPAD</sequence>
<dbReference type="InterPro" id="IPR006750">
    <property type="entry name" value="YdcZ"/>
</dbReference>
<feature type="transmembrane region" description="Helical" evidence="2">
    <location>
        <begin position="45"/>
        <end position="64"/>
    </location>
</feature>
<feature type="transmembrane region" description="Helical" evidence="2">
    <location>
        <begin position="85"/>
        <end position="104"/>
    </location>
</feature>
<dbReference type="PANTHER" id="PTHR34821:SF2">
    <property type="entry name" value="INNER MEMBRANE PROTEIN YDCZ"/>
    <property type="match status" value="1"/>
</dbReference>
<feature type="transmembrane region" description="Helical" evidence="2">
    <location>
        <begin position="241"/>
        <end position="259"/>
    </location>
</feature>
<feature type="region of interest" description="Disordered" evidence="1">
    <location>
        <begin position="320"/>
        <end position="348"/>
    </location>
</feature>
<feature type="transmembrane region" description="Helical" evidence="2">
    <location>
        <begin position="110"/>
        <end position="132"/>
    </location>
</feature>
<keyword evidence="2" id="KW-0812">Transmembrane</keyword>
<dbReference type="Proteomes" id="UP000323856">
    <property type="component" value="Unassembled WGS sequence"/>
</dbReference>
<evidence type="ECO:0000256" key="2">
    <source>
        <dbReference type="SAM" id="Phobius"/>
    </source>
</evidence>
<organism evidence="3 4">
    <name type="scientific">Paeniglutamicibacter gangotriensis</name>
    <dbReference type="NCBI Taxonomy" id="254787"/>
    <lineage>
        <taxon>Bacteria</taxon>
        <taxon>Bacillati</taxon>
        <taxon>Actinomycetota</taxon>
        <taxon>Actinomycetes</taxon>
        <taxon>Micrococcales</taxon>
        <taxon>Micrococcaceae</taxon>
        <taxon>Paeniglutamicibacter</taxon>
    </lineage>
</organism>
<gene>
    <name evidence="3" type="ORF">FQ154_04475</name>
</gene>
<dbReference type="PANTHER" id="PTHR34821">
    <property type="entry name" value="INNER MEMBRANE PROTEIN YDCZ"/>
    <property type="match status" value="1"/>
</dbReference>
<keyword evidence="2" id="KW-0472">Membrane</keyword>
<reference evidence="3 4" key="1">
    <citation type="submission" date="2019-07" db="EMBL/GenBank/DDBJ databases">
        <title>Analysis of the biochemical properties, biological activity and biotechnological potential of siderophores and biosurfactants produced by Antarctic psychrotolerant bacteria.</title>
        <authorList>
            <person name="Styczynski M."/>
            <person name="Krucon T."/>
            <person name="Decewicz P."/>
            <person name="Dziewit L."/>
        </authorList>
    </citation>
    <scope>NUCLEOTIDE SEQUENCE [LARGE SCALE GENOMIC DNA]</scope>
    <source>
        <strain evidence="3 4">ANT_H27</strain>
    </source>
</reference>
<proteinExistence type="predicted"/>
<feature type="transmembrane region" description="Helical" evidence="2">
    <location>
        <begin position="266"/>
        <end position="287"/>
    </location>
</feature>